<dbReference type="Ensembl" id="ENSOANT00000050607.1">
    <property type="protein sequence ID" value="ENSOANP00000035181.1"/>
    <property type="gene ID" value="ENSOANG00000043369.1"/>
</dbReference>
<evidence type="ECO:0000313" key="3">
    <source>
        <dbReference type="Ensembl" id="ENSOANP00000035181.1"/>
    </source>
</evidence>
<dbReference type="GeneTree" id="ENSGT00390000011598"/>
<dbReference type="GO" id="GO:1902110">
    <property type="term" value="P:positive regulation of mitochondrial membrane permeability involved in apoptotic process"/>
    <property type="evidence" value="ECO:0000318"/>
    <property type="project" value="GO_Central"/>
</dbReference>
<evidence type="ECO:0000256" key="2">
    <source>
        <dbReference type="SAM" id="SignalP"/>
    </source>
</evidence>
<feature type="signal peptide" evidence="2">
    <location>
        <begin position="1"/>
        <end position="16"/>
    </location>
</feature>
<dbReference type="FunCoup" id="A0A6I8N2H0">
    <property type="interactions" value="39"/>
</dbReference>
<keyword evidence="4" id="KW-1185">Reference proteome</keyword>
<name>A0A6I8N2H0_ORNAN</name>
<sequence length="329" mass="35501">MSKWGWSRSLSHMGFTVLIPILQVRELRHREQSPGKPKAFSSQRVPSPPQDENPGPGSYDVVHRSPEFNSVSLSKKGTGSFPSLVRGVPKFPAANAYSLPSGLISKCDFSNAYSSMFQLPFCVKVPKLPTPAPNQYNASLSFCKQQNNVSARAVFLSKTQRGLKEGTERAPAPGSYEINESLVTESPKTLKSFFQSRTRREFKVASLSPGPAAYCPSGPLQAPRRAPGLLNFSAPALALPPQPPLPGPGQYEIVDFSGPPKQDISSAVFVSGTRRWAGPPGRGTIPGPGERTIVDTSSVGKPSPEGKRVQPDLYSPQRLVQCPAHSKPL</sequence>
<organism evidence="3 4">
    <name type="scientific">Ornithorhynchus anatinus</name>
    <name type="common">Duckbill platypus</name>
    <dbReference type="NCBI Taxonomy" id="9258"/>
    <lineage>
        <taxon>Eukaryota</taxon>
        <taxon>Metazoa</taxon>
        <taxon>Chordata</taxon>
        <taxon>Craniata</taxon>
        <taxon>Vertebrata</taxon>
        <taxon>Euteleostomi</taxon>
        <taxon>Mammalia</taxon>
        <taxon>Monotremata</taxon>
        <taxon>Ornithorhynchidae</taxon>
        <taxon>Ornithorhynchus</taxon>
    </lineage>
</organism>
<feature type="chain" id="PRO_5026147044" description="Sperm tail PG-rich repeat containing 1" evidence="2">
    <location>
        <begin position="17"/>
        <end position="329"/>
    </location>
</feature>
<evidence type="ECO:0000313" key="4">
    <source>
        <dbReference type="Proteomes" id="UP000002279"/>
    </source>
</evidence>
<dbReference type="PANTHER" id="PTHR21580:SF21">
    <property type="entry name" value="O(6)-METHYLGUANINE-INDUCED APOPTOSIS 2"/>
    <property type="match status" value="1"/>
</dbReference>
<dbReference type="Bgee" id="ENSOANG00000043369">
    <property type="expression patterns" value="Expressed in testis and 3 other cell types or tissues"/>
</dbReference>
<dbReference type="InParanoid" id="A0A6I8N2H0"/>
<dbReference type="AlphaFoldDB" id="A0A6I8N2H0"/>
<accession>A0A6I8N2H0</accession>
<proteinExistence type="predicted"/>
<evidence type="ECO:0008006" key="5">
    <source>
        <dbReference type="Google" id="ProtNLM"/>
    </source>
</evidence>
<gene>
    <name evidence="3" type="primary">STPG1</name>
</gene>
<dbReference type="Proteomes" id="UP000002279">
    <property type="component" value="Unplaced"/>
</dbReference>
<evidence type="ECO:0000256" key="1">
    <source>
        <dbReference type="SAM" id="MobiDB-lite"/>
    </source>
</evidence>
<dbReference type="GO" id="GO:0005739">
    <property type="term" value="C:mitochondrion"/>
    <property type="evidence" value="ECO:0007669"/>
    <property type="project" value="GOC"/>
</dbReference>
<protein>
    <recommendedName>
        <fullName evidence="5">Sperm tail PG-rich repeat containing 1</fullName>
    </recommendedName>
</protein>
<dbReference type="PANTHER" id="PTHR21580">
    <property type="entry name" value="SHIPPO-1-RELATED"/>
    <property type="match status" value="1"/>
</dbReference>
<reference evidence="3" key="1">
    <citation type="submission" date="2025-08" db="UniProtKB">
        <authorList>
            <consortium name="Ensembl"/>
        </authorList>
    </citation>
    <scope>IDENTIFICATION</scope>
    <source>
        <strain evidence="3">Glennie</strain>
    </source>
</reference>
<dbReference type="InterPro" id="IPR051291">
    <property type="entry name" value="CIMAP"/>
</dbReference>
<feature type="region of interest" description="Disordered" evidence="1">
    <location>
        <begin position="30"/>
        <end position="61"/>
    </location>
</feature>
<keyword evidence="2" id="KW-0732">Signal</keyword>
<reference evidence="3" key="2">
    <citation type="submission" date="2025-09" db="UniProtKB">
        <authorList>
            <consortium name="Ensembl"/>
        </authorList>
    </citation>
    <scope>IDENTIFICATION</scope>
    <source>
        <strain evidence="3">Glennie</strain>
    </source>
</reference>
<feature type="region of interest" description="Disordered" evidence="1">
    <location>
        <begin position="273"/>
        <end position="329"/>
    </location>
</feature>
<dbReference type="InterPro" id="IPR010736">
    <property type="entry name" value="SHIPPO-rpt"/>
</dbReference>
<dbReference type="Pfam" id="PF07004">
    <property type="entry name" value="SHIPPO-rpt"/>
    <property type="match status" value="3"/>
</dbReference>